<gene>
    <name evidence="2" type="ORF">SAMN06296058_0045</name>
</gene>
<feature type="domain" description="DUF2249" evidence="1">
    <location>
        <begin position="6"/>
        <end position="70"/>
    </location>
</feature>
<name>A0A1T5IKY0_9GAMM</name>
<dbReference type="STRING" id="428993.SAMN06296058_0045"/>
<evidence type="ECO:0000313" key="3">
    <source>
        <dbReference type="Proteomes" id="UP000190341"/>
    </source>
</evidence>
<dbReference type="AlphaFoldDB" id="A0A1T5IKY0"/>
<organism evidence="2 3">
    <name type="scientific">Pseudoxanthomonas indica</name>
    <dbReference type="NCBI Taxonomy" id="428993"/>
    <lineage>
        <taxon>Bacteria</taxon>
        <taxon>Pseudomonadati</taxon>
        <taxon>Pseudomonadota</taxon>
        <taxon>Gammaproteobacteria</taxon>
        <taxon>Lysobacterales</taxon>
        <taxon>Lysobacteraceae</taxon>
        <taxon>Pseudoxanthomonas</taxon>
    </lineage>
</organism>
<dbReference type="Proteomes" id="UP000190341">
    <property type="component" value="Unassembled WGS sequence"/>
</dbReference>
<protein>
    <submittedName>
        <fullName evidence="2">Uncharacterized conserved protein</fullName>
    </submittedName>
</protein>
<dbReference type="RefSeq" id="WP_079722497.1">
    <property type="nucleotide sequence ID" value="NZ_BMCL01000003.1"/>
</dbReference>
<evidence type="ECO:0000313" key="2">
    <source>
        <dbReference type="EMBL" id="SKC39841.1"/>
    </source>
</evidence>
<reference evidence="2 3" key="1">
    <citation type="submission" date="2017-02" db="EMBL/GenBank/DDBJ databases">
        <authorList>
            <person name="Peterson S.W."/>
        </authorList>
    </citation>
    <scope>NUCLEOTIDE SEQUENCE [LARGE SCALE GENOMIC DNA]</scope>
    <source>
        <strain evidence="2 3">P15</strain>
    </source>
</reference>
<keyword evidence="3" id="KW-1185">Reference proteome</keyword>
<dbReference type="EMBL" id="FUZV01000001">
    <property type="protein sequence ID" value="SKC39841.1"/>
    <property type="molecule type" value="Genomic_DNA"/>
</dbReference>
<dbReference type="InterPro" id="IPR018720">
    <property type="entry name" value="DUF2249"/>
</dbReference>
<evidence type="ECO:0000259" key="1">
    <source>
        <dbReference type="Pfam" id="PF10006"/>
    </source>
</evidence>
<dbReference type="SUPFAM" id="SSF64307">
    <property type="entry name" value="SirA-like"/>
    <property type="match status" value="1"/>
</dbReference>
<accession>A0A1T5IKY0</accession>
<dbReference type="Pfam" id="PF10006">
    <property type="entry name" value="DUF2249"/>
    <property type="match status" value="1"/>
</dbReference>
<dbReference type="InterPro" id="IPR036868">
    <property type="entry name" value="TusA-like_sf"/>
</dbReference>
<proteinExistence type="predicted"/>
<sequence>MSLMQLDLRNLPAPEPMECVIAALRQLKRGRHIEALTPMRPLPLMAMLDDWGYAYSVENLPGGQARIFIAHCEDQASLPHCDA</sequence>
<dbReference type="OrthoDB" id="5958858at2"/>